<feature type="domain" description="MyTH4" evidence="3">
    <location>
        <begin position="99"/>
        <end position="254"/>
    </location>
</feature>
<reference evidence="4" key="1">
    <citation type="submission" date="2020-06" db="EMBL/GenBank/DDBJ databases">
        <title>Draft genome of Bugula neritina, a colonial animal packing powerful symbionts and potential medicines.</title>
        <authorList>
            <person name="Rayko M."/>
        </authorList>
    </citation>
    <scope>NUCLEOTIDE SEQUENCE [LARGE SCALE GENOMIC DNA]</scope>
    <source>
        <strain evidence="4">Kwan_BN1</strain>
    </source>
</reference>
<evidence type="ECO:0000259" key="2">
    <source>
        <dbReference type="PROSITE" id="PS50057"/>
    </source>
</evidence>
<gene>
    <name evidence="4" type="ORF">EB796_021171</name>
</gene>
<dbReference type="SUPFAM" id="SSF50729">
    <property type="entry name" value="PH domain-like"/>
    <property type="match status" value="1"/>
</dbReference>
<dbReference type="AlphaFoldDB" id="A0A7J7J472"/>
<evidence type="ECO:0000313" key="4">
    <source>
        <dbReference type="EMBL" id="KAF6020514.1"/>
    </source>
</evidence>
<dbReference type="InterPro" id="IPR057096">
    <property type="entry name" value="KRIT1_FRMD8_FERM_C"/>
</dbReference>
<dbReference type="PROSITE" id="PS51016">
    <property type="entry name" value="MYTH4"/>
    <property type="match status" value="1"/>
</dbReference>
<dbReference type="Gene3D" id="2.30.29.30">
    <property type="entry name" value="Pleckstrin-homology domain (PH domain)/Phosphotyrosine-binding domain (PTB)"/>
    <property type="match status" value="1"/>
</dbReference>
<comment type="caution">
    <text evidence="4">The sequence shown here is derived from an EMBL/GenBank/DDBJ whole genome shotgun (WGS) entry which is preliminary data.</text>
</comment>
<protein>
    <submittedName>
        <fullName evidence="4">Myo15</fullName>
    </submittedName>
</protein>
<keyword evidence="5" id="KW-1185">Reference proteome</keyword>
<dbReference type="Proteomes" id="UP000593567">
    <property type="component" value="Unassembled WGS sequence"/>
</dbReference>
<proteinExistence type="inferred from homology"/>
<dbReference type="InterPro" id="IPR038185">
    <property type="entry name" value="MyTH4_dom_sf"/>
</dbReference>
<dbReference type="InterPro" id="IPR051567">
    <property type="entry name" value="Unconventional_Myosin_ATPase"/>
</dbReference>
<dbReference type="PANTHER" id="PTHR22692">
    <property type="entry name" value="MYOSIN VII, XV"/>
    <property type="match status" value="1"/>
</dbReference>
<dbReference type="InterPro" id="IPR000299">
    <property type="entry name" value="FERM_domain"/>
</dbReference>
<dbReference type="OrthoDB" id="312459at2759"/>
<evidence type="ECO:0000313" key="5">
    <source>
        <dbReference type="Proteomes" id="UP000593567"/>
    </source>
</evidence>
<dbReference type="Pfam" id="PF00784">
    <property type="entry name" value="MyTH4"/>
    <property type="match status" value="1"/>
</dbReference>
<dbReference type="EMBL" id="VXIV02003165">
    <property type="protein sequence ID" value="KAF6020514.1"/>
    <property type="molecule type" value="Genomic_DNA"/>
</dbReference>
<dbReference type="GO" id="GO:0005856">
    <property type="term" value="C:cytoskeleton"/>
    <property type="evidence" value="ECO:0007669"/>
    <property type="project" value="InterPro"/>
</dbReference>
<dbReference type="SMART" id="SM00139">
    <property type="entry name" value="MyTH4"/>
    <property type="match status" value="1"/>
</dbReference>
<organism evidence="4 5">
    <name type="scientific">Bugula neritina</name>
    <name type="common">Brown bryozoan</name>
    <name type="synonym">Sertularia neritina</name>
    <dbReference type="NCBI Taxonomy" id="10212"/>
    <lineage>
        <taxon>Eukaryota</taxon>
        <taxon>Metazoa</taxon>
        <taxon>Spiralia</taxon>
        <taxon>Lophotrochozoa</taxon>
        <taxon>Bryozoa</taxon>
        <taxon>Gymnolaemata</taxon>
        <taxon>Cheilostomatida</taxon>
        <taxon>Flustrina</taxon>
        <taxon>Buguloidea</taxon>
        <taxon>Bugulidae</taxon>
        <taxon>Bugula</taxon>
    </lineage>
</organism>
<evidence type="ECO:0000256" key="1">
    <source>
        <dbReference type="ARBA" id="ARBA00008314"/>
    </source>
</evidence>
<evidence type="ECO:0000259" key="3">
    <source>
        <dbReference type="PROSITE" id="PS51016"/>
    </source>
</evidence>
<sequence length="582" mass="66607">MMTRRRTSSCTKDLTDAHGHMSSTGKFSMLEFSMMYYRQNIDRYEALQSSTHGLQDSIKLIETLKLSTIKKRFLTRDNETPKQKKESWSWKEQAEAVKWSSVPLEKSLLKLPTDEMDKEAVECFSSILMFMGDLPMPEPITELDCVFRILKACHQQPELKDEIYCQLTKQTTNNKSSNSNSCSRGWRLLTLLCCWFVCSDILKPFLLTYLQQNAADPSRTYYTIASTCLLALRKTLKHGGRRNVPTSDEITAIMEGKLSKRQTVYLPGSQSGMTVNITPYTLVKETLEEICTKLGIISQAEMEEYAMFALYEKGAQSGADNCIRLKKEEYIMDIITQMRLHQISCTLLFERICWYYPLHYDVISYDCTNMMYHQAIQLYLDGWLIALPPSGSKVPHKLTEDIIQIASLMWRIGTNDDEALHLDVCVEFVPDLVLTYKILSPTQIFDGMAKCLKHLDPMTSTELDFKIDVLDILRRWPMFGASFYKAKCQTEPKLGGKCILAVNRAGVHFLDSDSQKCVLSYPFTEVISTRKILTDTIEKLDFKVGNNRIQKIIQIETNQAGDIVHIIGQYIKVLNSCAKLSS</sequence>
<dbReference type="PANTHER" id="PTHR22692:SF26">
    <property type="entry name" value="SH3 DOMAIN-CONTAINING PROTEIN"/>
    <property type="match status" value="1"/>
</dbReference>
<dbReference type="SMART" id="SM00295">
    <property type="entry name" value="B41"/>
    <property type="match status" value="1"/>
</dbReference>
<name>A0A7J7J472_BUGNE</name>
<dbReference type="InterPro" id="IPR019749">
    <property type="entry name" value="Band_41_domain"/>
</dbReference>
<dbReference type="Gene3D" id="1.25.40.530">
    <property type="entry name" value="MyTH4 domain"/>
    <property type="match status" value="1"/>
</dbReference>
<accession>A0A7J7J472</accession>
<comment type="similarity">
    <text evidence="1">Belongs to the TRAFAC class myosin-kinesin ATPase superfamily. Myosin family.</text>
</comment>
<dbReference type="Gene3D" id="3.10.20.90">
    <property type="entry name" value="Phosphatidylinositol 3-kinase Catalytic Subunit, Chain A, domain 1"/>
    <property type="match status" value="1"/>
</dbReference>
<dbReference type="PROSITE" id="PS50057">
    <property type="entry name" value="FERM_3"/>
    <property type="match status" value="1"/>
</dbReference>
<dbReference type="InterPro" id="IPR011993">
    <property type="entry name" value="PH-like_dom_sf"/>
</dbReference>
<dbReference type="InterPro" id="IPR000857">
    <property type="entry name" value="MyTH4_dom"/>
</dbReference>
<dbReference type="Pfam" id="PF24522">
    <property type="entry name" value="KRIT1_FRMD8_FERM_C"/>
    <property type="match status" value="1"/>
</dbReference>
<feature type="domain" description="FERM" evidence="2">
    <location>
        <begin position="260"/>
        <end position="578"/>
    </location>
</feature>